<protein>
    <submittedName>
        <fullName evidence="2">Uncharacterized protein</fullName>
    </submittedName>
</protein>
<reference evidence="2" key="1">
    <citation type="journal article" date="2019" name="Sci. Rep.">
        <title>Draft genome of Tanacetum cinerariifolium, the natural source of mosquito coil.</title>
        <authorList>
            <person name="Yamashiro T."/>
            <person name="Shiraishi A."/>
            <person name="Satake H."/>
            <person name="Nakayama K."/>
        </authorList>
    </citation>
    <scope>NUCLEOTIDE SEQUENCE</scope>
</reference>
<sequence length="88" mass="10102">SSELEFSSLSELEFPSSDELDSYSSSSDDSDEYGSLKKIVSHKGPSKDLQKWYEDEDEKDDYEEELWTPKSKGTSSKSLRTPKIKRKI</sequence>
<name>A0A699ILM1_TANCI</name>
<gene>
    <name evidence="2" type="ORF">Tci_537833</name>
</gene>
<feature type="compositionally biased region" description="Low complexity" evidence="1">
    <location>
        <begin position="1"/>
        <end position="15"/>
    </location>
</feature>
<accession>A0A699ILM1</accession>
<proteinExistence type="predicted"/>
<evidence type="ECO:0000313" key="2">
    <source>
        <dbReference type="EMBL" id="GEZ65860.1"/>
    </source>
</evidence>
<feature type="non-terminal residue" evidence="2">
    <location>
        <position position="1"/>
    </location>
</feature>
<dbReference type="EMBL" id="BKCJ010306417">
    <property type="protein sequence ID" value="GEZ65860.1"/>
    <property type="molecule type" value="Genomic_DNA"/>
</dbReference>
<comment type="caution">
    <text evidence="2">The sequence shown here is derived from an EMBL/GenBank/DDBJ whole genome shotgun (WGS) entry which is preliminary data.</text>
</comment>
<organism evidence="2">
    <name type="scientific">Tanacetum cinerariifolium</name>
    <name type="common">Dalmatian daisy</name>
    <name type="synonym">Chrysanthemum cinerariifolium</name>
    <dbReference type="NCBI Taxonomy" id="118510"/>
    <lineage>
        <taxon>Eukaryota</taxon>
        <taxon>Viridiplantae</taxon>
        <taxon>Streptophyta</taxon>
        <taxon>Embryophyta</taxon>
        <taxon>Tracheophyta</taxon>
        <taxon>Spermatophyta</taxon>
        <taxon>Magnoliopsida</taxon>
        <taxon>eudicotyledons</taxon>
        <taxon>Gunneridae</taxon>
        <taxon>Pentapetalae</taxon>
        <taxon>asterids</taxon>
        <taxon>campanulids</taxon>
        <taxon>Asterales</taxon>
        <taxon>Asteraceae</taxon>
        <taxon>Asteroideae</taxon>
        <taxon>Anthemideae</taxon>
        <taxon>Anthemidinae</taxon>
        <taxon>Tanacetum</taxon>
    </lineage>
</organism>
<feature type="compositionally biased region" description="Acidic residues" evidence="1">
    <location>
        <begin position="54"/>
        <end position="66"/>
    </location>
</feature>
<evidence type="ECO:0000256" key="1">
    <source>
        <dbReference type="SAM" id="MobiDB-lite"/>
    </source>
</evidence>
<feature type="region of interest" description="Disordered" evidence="1">
    <location>
        <begin position="1"/>
        <end position="88"/>
    </location>
</feature>
<feature type="non-terminal residue" evidence="2">
    <location>
        <position position="88"/>
    </location>
</feature>
<dbReference type="AlphaFoldDB" id="A0A699ILM1"/>